<feature type="domain" description="Phosphatidic acid phosphatase type 2/haloperoxidase" evidence="2">
    <location>
        <begin position="137"/>
        <end position="248"/>
    </location>
</feature>
<evidence type="ECO:0000259" key="2">
    <source>
        <dbReference type="SMART" id="SM00014"/>
    </source>
</evidence>
<keyword evidence="4" id="KW-1185">Reference proteome</keyword>
<keyword evidence="1" id="KW-0732">Signal</keyword>
<accession>A0A387FNA4</accession>
<dbReference type="GO" id="GO:0003993">
    <property type="term" value="F:acid phosphatase activity"/>
    <property type="evidence" value="ECO:0007669"/>
    <property type="project" value="InterPro"/>
</dbReference>
<dbReference type="Pfam" id="PF01569">
    <property type="entry name" value="PAP2"/>
    <property type="match status" value="1"/>
</dbReference>
<dbReference type="GO" id="GO:0030288">
    <property type="term" value="C:outer membrane-bounded periplasmic space"/>
    <property type="evidence" value="ECO:0007669"/>
    <property type="project" value="InterPro"/>
</dbReference>
<gene>
    <name evidence="3" type="ORF">CCGE525_16735</name>
</gene>
<reference evidence="3 4" key="1">
    <citation type="submission" date="2018-10" db="EMBL/GenBank/DDBJ databases">
        <title>Rhizobium etli, R. leguminosarum and a new Rhizobium genospecies from Phaseolus dumosus.</title>
        <authorList>
            <person name="Ramirez-Puebla S.T."/>
            <person name="Rogel-Hernandez M.A."/>
            <person name="Guerrero G."/>
            <person name="Ormeno-Orrillo E."/>
            <person name="Martinez-Romero J.C."/>
            <person name="Negrete-Yankelevich S."/>
            <person name="Martinez-Romero E."/>
        </authorList>
    </citation>
    <scope>NUCLEOTIDE SEQUENCE [LARGE SCALE GENOMIC DNA]</scope>
    <source>
        <strain evidence="3 4">CCGE525</strain>
    </source>
</reference>
<dbReference type="OrthoDB" id="9805301at2"/>
<evidence type="ECO:0000256" key="1">
    <source>
        <dbReference type="SAM" id="SignalP"/>
    </source>
</evidence>
<feature type="chain" id="PRO_5017388037" evidence="1">
    <location>
        <begin position="24"/>
        <end position="271"/>
    </location>
</feature>
<dbReference type="AlphaFoldDB" id="A0A387FNA4"/>
<feature type="signal peptide" evidence="1">
    <location>
        <begin position="1"/>
        <end position="23"/>
    </location>
</feature>
<dbReference type="PRINTS" id="PR00483">
    <property type="entry name" value="BACPHPHTASE"/>
</dbReference>
<dbReference type="SMART" id="SM00014">
    <property type="entry name" value="acidPPc"/>
    <property type="match status" value="1"/>
</dbReference>
<dbReference type="EMBL" id="CP032694">
    <property type="protein sequence ID" value="AYG60278.1"/>
    <property type="molecule type" value="Genomic_DNA"/>
</dbReference>
<dbReference type="Proteomes" id="UP000282195">
    <property type="component" value="Chromosome"/>
</dbReference>
<organism evidence="3 4">
    <name type="scientific">Rhizobium jaguaris</name>
    <dbReference type="NCBI Taxonomy" id="1312183"/>
    <lineage>
        <taxon>Bacteria</taxon>
        <taxon>Pseudomonadati</taxon>
        <taxon>Pseudomonadota</taxon>
        <taxon>Alphaproteobacteria</taxon>
        <taxon>Hyphomicrobiales</taxon>
        <taxon>Rhizobiaceae</taxon>
        <taxon>Rhizobium/Agrobacterium group</taxon>
        <taxon>Rhizobium</taxon>
    </lineage>
</organism>
<dbReference type="Gene3D" id="1.20.144.10">
    <property type="entry name" value="Phosphatidic acid phosphatase type 2/haloperoxidase"/>
    <property type="match status" value="1"/>
</dbReference>
<name>A0A387FNA4_9HYPH</name>
<evidence type="ECO:0000313" key="3">
    <source>
        <dbReference type="EMBL" id="AYG60278.1"/>
    </source>
</evidence>
<dbReference type="InterPro" id="IPR036938">
    <property type="entry name" value="PAP2/HPO_sf"/>
</dbReference>
<dbReference type="SUPFAM" id="SSF48317">
    <property type="entry name" value="Acid phosphatase/Vanadium-dependent haloperoxidase"/>
    <property type="match status" value="1"/>
</dbReference>
<proteinExistence type="predicted"/>
<dbReference type="InterPro" id="IPR001011">
    <property type="entry name" value="Acid_Pase_classA_bac"/>
</dbReference>
<sequence length="271" mass="28622">MTRYACLAIATAVVVGFAVPSFAQNAVPAAAAADPGAAAIAAAEPPAPAPLPQNPAHILKYLSPDDLDPATLLAPPPADGSDQQKAEVAEVLHMQQAASQARRDQAVWDDRHESSELWITTLGPIGFDLTKLPATAAMLDAVLHERDAAADVVKVYFGRRRPWTFNDDIQVCEAAGKGGSKVRAYPSGHGTLSYAQGVILAHLMPNKGQLVMARAEDFAESRMICGVHSRSDIRASAVLGTTIGMLLMQNAKFRPLLDDARAELAAAGLTR</sequence>
<dbReference type="InterPro" id="IPR000326">
    <property type="entry name" value="PAP2/HPO"/>
</dbReference>
<dbReference type="KEGG" id="rjg:CCGE525_16735"/>
<dbReference type="RefSeq" id="WP_120705268.1">
    <property type="nucleotide sequence ID" value="NZ_CP032694.1"/>
</dbReference>
<evidence type="ECO:0000313" key="4">
    <source>
        <dbReference type="Proteomes" id="UP000282195"/>
    </source>
</evidence>
<protein>
    <submittedName>
        <fullName evidence="3">Phosphatase PAP2 family protein</fullName>
    </submittedName>
</protein>